<proteinExistence type="predicted"/>
<evidence type="ECO:0000256" key="1">
    <source>
        <dbReference type="SAM" id="MobiDB-lite"/>
    </source>
</evidence>
<evidence type="ECO:0008006" key="5">
    <source>
        <dbReference type="Google" id="ProtNLM"/>
    </source>
</evidence>
<keyword evidence="2" id="KW-0812">Transmembrane</keyword>
<keyword evidence="4" id="KW-1185">Reference proteome</keyword>
<reference evidence="3 4" key="1">
    <citation type="submission" date="2016-10" db="EMBL/GenBank/DDBJ databases">
        <authorList>
            <person name="de Groot N.N."/>
        </authorList>
    </citation>
    <scope>NUCLEOTIDE SEQUENCE [LARGE SCALE GENOMIC DNA]</scope>
    <source>
        <strain evidence="3 4">DSM 16859</strain>
    </source>
</reference>
<dbReference type="InterPro" id="IPR046112">
    <property type="entry name" value="DUF6049"/>
</dbReference>
<name>A0A1H9RPZ2_9ACTN</name>
<dbReference type="AlphaFoldDB" id="A0A1H9RPZ2"/>
<evidence type="ECO:0000313" key="3">
    <source>
        <dbReference type="EMBL" id="SER74832.1"/>
    </source>
</evidence>
<gene>
    <name evidence="3" type="ORF">SAMN05443377_10894</name>
</gene>
<evidence type="ECO:0000256" key="2">
    <source>
        <dbReference type="SAM" id="Phobius"/>
    </source>
</evidence>
<keyword evidence="2" id="KW-0472">Membrane</keyword>
<accession>A0A1H9RPZ2</accession>
<sequence length="688" mass="70104">MPGLGLYHVRVSPVISTRPATMVRRIAAALAAVLISLTVLVGPGAPVAHAQDSPTVSVHLEQLDPSSIAGQGTLTLAGSLTNSTDSPISGVTVVLWRDKRPITNVDALRLTLDGTSESDEMPVTSDGGTAAIGLLGAHATMHFSVRADFASGSDPLQLSSPDTVSIVGVSVLDAAKATIGSSRVLMANPAPSGYRAATVVELSSAPSLLGDQSGRPVFSDDHLAREIAPGGRLDLLAGLAEQSGVNAVIDPLLWDELSGMAGGYGVQQADGSVSSGDAAGAAAAFLARLGEIAKDGRCYRGLYGMLDLQAASSAGRSELLSAALSAVPSTHPLATLPLVVLPAQGALSTDLLSFLAPAAPQLVLTADLDANTAVATSASGETLVAVRSAIASGGPGPAPSDDLVHRIGRLQSEQLLSSSQGTPALSVVSTAEQARAELAPAPGRQRVPLSELVTGHRAPGLTISHPEAASPPDALASAERTARDTEALVASLSGVPSWLDMDAVSLRAWSSSFPAVEQATAYLAAASHDANAKIGGGTVTVHISPQLVVPTEETQLPISLTNTMKMTTHVRVHFVSDNPQRVRIDDTDEITLNAGDSATVRIAPQASANGTVAMHAVVTAANGTPLPSSEPVSFIVTATNAGRAAWVIIIASGAILLGLTALRVRQVRHERARADHPRGGFPENPSGD</sequence>
<protein>
    <recommendedName>
        <fullName evidence="5">Glycoprotein</fullName>
    </recommendedName>
</protein>
<feature type="region of interest" description="Disordered" evidence="1">
    <location>
        <begin position="460"/>
        <end position="481"/>
    </location>
</feature>
<evidence type="ECO:0000313" key="4">
    <source>
        <dbReference type="Proteomes" id="UP000198815"/>
    </source>
</evidence>
<organism evidence="3 4">
    <name type="scientific">Propionibacterium cyclohexanicum</name>
    <dbReference type="NCBI Taxonomy" id="64702"/>
    <lineage>
        <taxon>Bacteria</taxon>
        <taxon>Bacillati</taxon>
        <taxon>Actinomycetota</taxon>
        <taxon>Actinomycetes</taxon>
        <taxon>Propionibacteriales</taxon>
        <taxon>Propionibacteriaceae</taxon>
        <taxon>Propionibacterium</taxon>
    </lineage>
</organism>
<dbReference type="EMBL" id="FOGZ01000008">
    <property type="protein sequence ID" value="SER74832.1"/>
    <property type="molecule type" value="Genomic_DNA"/>
</dbReference>
<dbReference type="Pfam" id="PF19516">
    <property type="entry name" value="DUF6049"/>
    <property type="match status" value="1"/>
</dbReference>
<feature type="transmembrane region" description="Helical" evidence="2">
    <location>
        <begin position="644"/>
        <end position="664"/>
    </location>
</feature>
<keyword evidence="2" id="KW-1133">Transmembrane helix</keyword>
<dbReference type="STRING" id="64702.SAMN05443377_10894"/>
<dbReference type="Proteomes" id="UP000198815">
    <property type="component" value="Unassembled WGS sequence"/>
</dbReference>